<dbReference type="EMBL" id="GL385399">
    <property type="protein sequence ID" value="EJT73317.1"/>
    <property type="molecule type" value="Genomic_DNA"/>
</dbReference>
<name>J3P9I1_GAET3</name>
<feature type="compositionally biased region" description="Low complexity" evidence="1">
    <location>
        <begin position="102"/>
        <end position="127"/>
    </location>
</feature>
<feature type="compositionally biased region" description="Basic residues" evidence="1">
    <location>
        <begin position="58"/>
        <end position="67"/>
    </location>
</feature>
<evidence type="ECO:0000313" key="5">
    <source>
        <dbReference type="Proteomes" id="UP000006039"/>
    </source>
</evidence>
<keyword evidence="2" id="KW-0472">Membrane</keyword>
<dbReference type="VEuPathDB" id="FungiDB:GGTG_10161"/>
<dbReference type="EnsemblFungi" id="EJT73317">
    <property type="protein sequence ID" value="EJT73317"/>
    <property type="gene ID" value="GGTG_10161"/>
</dbReference>
<feature type="region of interest" description="Disordered" evidence="1">
    <location>
        <begin position="1"/>
        <end position="77"/>
    </location>
</feature>
<evidence type="ECO:0000313" key="4">
    <source>
        <dbReference type="EnsemblFungi" id="EJT73317"/>
    </source>
</evidence>
<dbReference type="HOGENOM" id="CLU_953297_0_0_1"/>
<evidence type="ECO:0000256" key="1">
    <source>
        <dbReference type="SAM" id="MobiDB-lite"/>
    </source>
</evidence>
<sequence>MPSTVSESTISIGYPESDMSKDDIIADLRRQLQEASLSSAASSAGESVGRGSSSSSSRGRRRRRNRNRGGVDGNGANAVSTALTTHFASQRNFRPNPHHHNQQQQQQQQQQYHAPPPHEYQQQQAAPIHPGGAPAQTAEKKKGVPRLQLGLNLNVDLELKAHLEGELTIALLPTSSTELKLVPSPSLLREGGCARGVTTTGGREVFFMRVGRLRLARRWLDGTGPAALIVAVAALGFAAGYVTASQRILPDHHHCHAPPSFSFPSSSSCLGLATVPLSTQPPPLLSSAFLAG</sequence>
<feature type="region of interest" description="Disordered" evidence="1">
    <location>
        <begin position="91"/>
        <end position="142"/>
    </location>
</feature>
<reference evidence="4" key="4">
    <citation type="journal article" date="2015" name="G3 (Bethesda)">
        <title>Genome sequences of three phytopathogenic species of the Magnaporthaceae family of fungi.</title>
        <authorList>
            <person name="Okagaki L.H."/>
            <person name="Nunes C.C."/>
            <person name="Sailsbery J."/>
            <person name="Clay B."/>
            <person name="Brown D."/>
            <person name="John T."/>
            <person name="Oh Y."/>
            <person name="Young N."/>
            <person name="Fitzgerald M."/>
            <person name="Haas B.J."/>
            <person name="Zeng Q."/>
            <person name="Young S."/>
            <person name="Adiconis X."/>
            <person name="Fan L."/>
            <person name="Levin J.Z."/>
            <person name="Mitchell T.K."/>
            <person name="Okubara P.A."/>
            <person name="Farman M.L."/>
            <person name="Kohn L.M."/>
            <person name="Birren B."/>
            <person name="Ma L.-J."/>
            <person name="Dean R.A."/>
        </authorList>
    </citation>
    <scope>NUCLEOTIDE SEQUENCE</scope>
    <source>
        <strain evidence="4">R3-111a-1</strain>
    </source>
</reference>
<gene>
    <name evidence="4" type="primary">20350619</name>
    <name evidence="3" type="ORF">GGTG_10161</name>
</gene>
<reference evidence="5" key="1">
    <citation type="submission" date="2010-07" db="EMBL/GenBank/DDBJ databases">
        <title>The genome sequence of Gaeumannomyces graminis var. tritici strain R3-111a-1.</title>
        <authorList>
            <consortium name="The Broad Institute Genome Sequencing Platform"/>
            <person name="Ma L.-J."/>
            <person name="Dead R."/>
            <person name="Young S."/>
            <person name="Zeng Q."/>
            <person name="Koehrsen M."/>
            <person name="Alvarado L."/>
            <person name="Berlin A."/>
            <person name="Chapman S.B."/>
            <person name="Chen Z."/>
            <person name="Freedman E."/>
            <person name="Gellesch M."/>
            <person name="Goldberg J."/>
            <person name="Griggs A."/>
            <person name="Gujja S."/>
            <person name="Heilman E.R."/>
            <person name="Heiman D."/>
            <person name="Hepburn T."/>
            <person name="Howarth C."/>
            <person name="Jen D."/>
            <person name="Larson L."/>
            <person name="Mehta T."/>
            <person name="Neiman D."/>
            <person name="Pearson M."/>
            <person name="Roberts A."/>
            <person name="Saif S."/>
            <person name="Shea T."/>
            <person name="Shenoy N."/>
            <person name="Sisk P."/>
            <person name="Stolte C."/>
            <person name="Sykes S."/>
            <person name="Walk T."/>
            <person name="White J."/>
            <person name="Yandava C."/>
            <person name="Haas B."/>
            <person name="Nusbaum C."/>
            <person name="Birren B."/>
        </authorList>
    </citation>
    <scope>NUCLEOTIDE SEQUENCE [LARGE SCALE GENOMIC DNA]</scope>
    <source>
        <strain evidence="5">R3-111a-1</strain>
    </source>
</reference>
<keyword evidence="5" id="KW-1185">Reference proteome</keyword>
<reference evidence="3" key="2">
    <citation type="submission" date="2010-07" db="EMBL/GenBank/DDBJ databases">
        <authorList>
            <consortium name="The Broad Institute Genome Sequencing Platform"/>
            <consortium name="Broad Institute Genome Sequencing Center for Infectious Disease"/>
            <person name="Ma L.-J."/>
            <person name="Dead R."/>
            <person name="Young S."/>
            <person name="Zeng Q."/>
            <person name="Koehrsen M."/>
            <person name="Alvarado L."/>
            <person name="Berlin A."/>
            <person name="Chapman S.B."/>
            <person name="Chen Z."/>
            <person name="Freedman E."/>
            <person name="Gellesch M."/>
            <person name="Goldberg J."/>
            <person name="Griggs A."/>
            <person name="Gujja S."/>
            <person name="Heilman E.R."/>
            <person name="Heiman D."/>
            <person name="Hepburn T."/>
            <person name="Howarth C."/>
            <person name="Jen D."/>
            <person name="Larson L."/>
            <person name="Mehta T."/>
            <person name="Neiman D."/>
            <person name="Pearson M."/>
            <person name="Roberts A."/>
            <person name="Saif S."/>
            <person name="Shea T."/>
            <person name="Shenoy N."/>
            <person name="Sisk P."/>
            <person name="Stolte C."/>
            <person name="Sykes S."/>
            <person name="Walk T."/>
            <person name="White J."/>
            <person name="Yandava C."/>
            <person name="Haas B."/>
            <person name="Nusbaum C."/>
            <person name="Birren B."/>
        </authorList>
    </citation>
    <scope>NUCLEOTIDE SEQUENCE</scope>
    <source>
        <strain evidence="3">R3-111a-1</strain>
    </source>
</reference>
<organism evidence="3">
    <name type="scientific">Gaeumannomyces tritici (strain R3-111a-1)</name>
    <name type="common">Wheat and barley take-all root rot fungus</name>
    <name type="synonym">Gaeumannomyces graminis var. tritici</name>
    <dbReference type="NCBI Taxonomy" id="644352"/>
    <lineage>
        <taxon>Eukaryota</taxon>
        <taxon>Fungi</taxon>
        <taxon>Dikarya</taxon>
        <taxon>Ascomycota</taxon>
        <taxon>Pezizomycotina</taxon>
        <taxon>Sordariomycetes</taxon>
        <taxon>Sordariomycetidae</taxon>
        <taxon>Magnaporthales</taxon>
        <taxon>Magnaporthaceae</taxon>
        <taxon>Gaeumannomyces</taxon>
    </lineage>
</organism>
<protein>
    <submittedName>
        <fullName evidence="3 4">Uncharacterized protein</fullName>
    </submittedName>
</protein>
<feature type="compositionally biased region" description="Basic and acidic residues" evidence="1">
    <location>
        <begin position="18"/>
        <end position="32"/>
    </location>
</feature>
<dbReference type="OrthoDB" id="2873061at2759"/>
<keyword evidence="2" id="KW-1133">Transmembrane helix</keyword>
<accession>J3P9I1</accession>
<dbReference type="eggNOG" id="ENOG502T3ZT">
    <property type="taxonomic scope" value="Eukaryota"/>
</dbReference>
<dbReference type="AlphaFoldDB" id="J3P9I1"/>
<feature type="compositionally biased region" description="Polar residues" evidence="1">
    <location>
        <begin position="1"/>
        <end position="11"/>
    </location>
</feature>
<dbReference type="Proteomes" id="UP000006039">
    <property type="component" value="Unassembled WGS sequence"/>
</dbReference>
<evidence type="ECO:0000313" key="3">
    <source>
        <dbReference type="EMBL" id="EJT73317.1"/>
    </source>
</evidence>
<feature type="compositionally biased region" description="Low complexity" evidence="1">
    <location>
        <begin position="35"/>
        <end position="57"/>
    </location>
</feature>
<reference evidence="3" key="3">
    <citation type="submission" date="2010-09" db="EMBL/GenBank/DDBJ databases">
        <title>Annotation of Gaeumannomyces graminis var. tritici R3-111a-1.</title>
        <authorList>
            <consortium name="The Broad Institute Genome Sequencing Platform"/>
            <person name="Ma L.-J."/>
            <person name="Dead R."/>
            <person name="Young S.K."/>
            <person name="Zeng Q."/>
            <person name="Gargeya S."/>
            <person name="Fitzgerald M."/>
            <person name="Haas B."/>
            <person name="Abouelleil A."/>
            <person name="Alvarado L."/>
            <person name="Arachchi H.M."/>
            <person name="Berlin A."/>
            <person name="Brown A."/>
            <person name="Chapman S.B."/>
            <person name="Chen Z."/>
            <person name="Dunbar C."/>
            <person name="Freedman E."/>
            <person name="Gearin G."/>
            <person name="Gellesch M."/>
            <person name="Goldberg J."/>
            <person name="Griggs A."/>
            <person name="Gujja S."/>
            <person name="Heiman D."/>
            <person name="Howarth C."/>
            <person name="Larson L."/>
            <person name="Lui A."/>
            <person name="MacDonald P.J.P."/>
            <person name="Mehta T."/>
            <person name="Montmayeur A."/>
            <person name="Murphy C."/>
            <person name="Neiman D."/>
            <person name="Pearson M."/>
            <person name="Priest M."/>
            <person name="Roberts A."/>
            <person name="Saif S."/>
            <person name="Shea T."/>
            <person name="Shenoy N."/>
            <person name="Sisk P."/>
            <person name="Stolte C."/>
            <person name="Sykes S."/>
            <person name="Yandava C."/>
            <person name="Wortman J."/>
            <person name="Nusbaum C."/>
            <person name="Birren B."/>
        </authorList>
    </citation>
    <scope>NUCLEOTIDE SEQUENCE</scope>
    <source>
        <strain evidence="3">R3-111a-1</strain>
    </source>
</reference>
<feature type="transmembrane region" description="Helical" evidence="2">
    <location>
        <begin position="219"/>
        <end position="242"/>
    </location>
</feature>
<evidence type="ECO:0000256" key="2">
    <source>
        <dbReference type="SAM" id="Phobius"/>
    </source>
</evidence>
<proteinExistence type="predicted"/>
<dbReference type="GeneID" id="20350619"/>
<keyword evidence="2" id="KW-0812">Transmembrane</keyword>
<dbReference type="RefSeq" id="XP_009226291.1">
    <property type="nucleotide sequence ID" value="XM_009228027.1"/>
</dbReference>
<reference evidence="4" key="5">
    <citation type="submission" date="2018-04" db="UniProtKB">
        <authorList>
            <consortium name="EnsemblFungi"/>
        </authorList>
    </citation>
    <scope>IDENTIFICATION</scope>
    <source>
        <strain evidence="4">R3-111a-1</strain>
    </source>
</reference>